<feature type="non-terminal residue" evidence="2">
    <location>
        <position position="1"/>
    </location>
</feature>
<dbReference type="STRING" id="157652.A0A371FTI7"/>
<protein>
    <recommendedName>
        <fullName evidence="1">Transposase-associated domain-containing protein</fullName>
    </recommendedName>
</protein>
<keyword evidence="3" id="KW-1185">Reference proteome</keyword>
<evidence type="ECO:0000259" key="1">
    <source>
        <dbReference type="Pfam" id="PF13963"/>
    </source>
</evidence>
<accession>A0A371FTI7</accession>
<reference evidence="2" key="1">
    <citation type="submission" date="2018-05" db="EMBL/GenBank/DDBJ databases">
        <title>Draft genome of Mucuna pruriens seed.</title>
        <authorList>
            <person name="Nnadi N.E."/>
            <person name="Vos R."/>
            <person name="Hasami M.H."/>
            <person name="Devisetty U.K."/>
            <person name="Aguiy J.C."/>
        </authorList>
    </citation>
    <scope>NUCLEOTIDE SEQUENCE [LARGE SCALE GENOMIC DNA]</scope>
    <source>
        <strain evidence="2">JCA_2017</strain>
    </source>
</reference>
<gene>
    <name evidence="2" type="ORF">CR513_37661</name>
</gene>
<dbReference type="EMBL" id="QJKJ01007869">
    <property type="protein sequence ID" value="RDX81634.1"/>
    <property type="molecule type" value="Genomic_DNA"/>
</dbReference>
<name>A0A371FTI7_MUCPR</name>
<dbReference type="PANTHER" id="PTHR10775">
    <property type="entry name" value="OS08G0208400 PROTEIN"/>
    <property type="match status" value="1"/>
</dbReference>
<evidence type="ECO:0000313" key="3">
    <source>
        <dbReference type="Proteomes" id="UP000257109"/>
    </source>
</evidence>
<organism evidence="2 3">
    <name type="scientific">Mucuna pruriens</name>
    <name type="common">Velvet bean</name>
    <name type="synonym">Dolichos pruriens</name>
    <dbReference type="NCBI Taxonomy" id="157652"/>
    <lineage>
        <taxon>Eukaryota</taxon>
        <taxon>Viridiplantae</taxon>
        <taxon>Streptophyta</taxon>
        <taxon>Embryophyta</taxon>
        <taxon>Tracheophyta</taxon>
        <taxon>Spermatophyta</taxon>
        <taxon>Magnoliopsida</taxon>
        <taxon>eudicotyledons</taxon>
        <taxon>Gunneridae</taxon>
        <taxon>Pentapetalae</taxon>
        <taxon>rosids</taxon>
        <taxon>fabids</taxon>
        <taxon>Fabales</taxon>
        <taxon>Fabaceae</taxon>
        <taxon>Papilionoideae</taxon>
        <taxon>50 kb inversion clade</taxon>
        <taxon>NPAAA clade</taxon>
        <taxon>indigoferoid/millettioid clade</taxon>
        <taxon>Phaseoleae</taxon>
        <taxon>Mucuna</taxon>
    </lineage>
</organism>
<evidence type="ECO:0000313" key="2">
    <source>
        <dbReference type="EMBL" id="RDX81634.1"/>
    </source>
</evidence>
<feature type="domain" description="Transposase-associated" evidence="1">
    <location>
        <begin position="7"/>
        <end position="87"/>
    </location>
</feature>
<dbReference type="AlphaFoldDB" id="A0A371FTI7"/>
<sequence>MDILENRRWMYRRLDANKRWTNKFTEGVHEFLQFSIAQEKFQLQGEKLRCPCNKCKCLVFKFVDEVGYDLYEKGFMPNYYWWTNHGEQLPQFPPPVVEGSYYASGEQREEFNPYEQLIMDHARPSIGEHIENMEENPNLEAQNFFDLLTAAQAPLWEGCDNHSELSISLAALSLKSDYNMLEGCFNCRGKLMGETMPKGNRMVTNFYHARKSVQNLGLGCMLYYNENSDKTITKCLVCNTNQYKSITKRGGGVQKNIYVKKMWYFPLIPRLKIALFNSHCITHEMT</sequence>
<dbReference type="InterPro" id="IPR029480">
    <property type="entry name" value="Transpos_assoc"/>
</dbReference>
<dbReference type="Pfam" id="PF13963">
    <property type="entry name" value="Transpos_assoc"/>
    <property type="match status" value="1"/>
</dbReference>
<proteinExistence type="predicted"/>
<dbReference type="Proteomes" id="UP000257109">
    <property type="component" value="Unassembled WGS sequence"/>
</dbReference>
<dbReference type="PANTHER" id="PTHR10775:SF188">
    <property type="entry name" value="TRANSPOSASE-ASSOCIATED DOMAIN-CONTAINING PROTEIN"/>
    <property type="match status" value="1"/>
</dbReference>
<dbReference type="OrthoDB" id="1411153at2759"/>
<comment type="caution">
    <text evidence="2">The sequence shown here is derived from an EMBL/GenBank/DDBJ whole genome shotgun (WGS) entry which is preliminary data.</text>
</comment>